<sequence>MELNAPYIKRYYQLKRKVDLLSERDRILLLVSLLIVLLFVWIYFIFGWQLDVIRAATTNTTQQKLQANELQQKINIINSLIQSKEANNLIQHYNKVSTQLKQVDKEIEGYHHGYVNSKDLAKMLHDMLKQPLGITIVDFTTVVLPPKPTVISTENQQAQETPKESSNTEPSADMEPIRYRLVLKGTYFSIMNYLKRIEDLKRNLYWDKFDYKVLTYPQGQATIEFYTLKPPSNPALVLGGKPQ</sequence>
<dbReference type="STRING" id="66969.Lwal_0510"/>
<gene>
    <name evidence="3" type="ORF">Lwal_0510</name>
</gene>
<evidence type="ECO:0000313" key="3">
    <source>
        <dbReference type="EMBL" id="KTD82581.1"/>
    </source>
</evidence>
<evidence type="ECO:0000313" key="4">
    <source>
        <dbReference type="Proteomes" id="UP000054729"/>
    </source>
</evidence>
<dbReference type="RefSeq" id="WP_058479353.1">
    <property type="nucleotide sequence ID" value="NZ_CAAAIQ010000018.1"/>
</dbReference>
<accession>A0A0W1AMJ1</accession>
<name>A0A0W1AMJ1_9GAMM</name>
<dbReference type="AlphaFoldDB" id="A0A0W1AMJ1"/>
<feature type="transmembrane region" description="Helical" evidence="2">
    <location>
        <begin position="27"/>
        <end position="48"/>
    </location>
</feature>
<feature type="region of interest" description="Disordered" evidence="1">
    <location>
        <begin position="150"/>
        <end position="172"/>
    </location>
</feature>
<keyword evidence="2" id="KW-0812">Transmembrane</keyword>
<reference evidence="3 4" key="1">
    <citation type="submission" date="2015-11" db="EMBL/GenBank/DDBJ databases">
        <title>Genomic analysis of 38 Legionella species identifies large and diverse effector repertoires.</title>
        <authorList>
            <person name="Burstein D."/>
            <person name="Amaro F."/>
            <person name="Zusman T."/>
            <person name="Lifshitz Z."/>
            <person name="Cohen O."/>
            <person name="Gilbert J.A."/>
            <person name="Pupko T."/>
            <person name="Shuman H.A."/>
            <person name="Segal G."/>
        </authorList>
    </citation>
    <scope>NUCLEOTIDE SEQUENCE [LARGE SCALE GENOMIC DNA]</scope>
    <source>
        <strain evidence="3 4">ATCC 51914</strain>
    </source>
</reference>
<feature type="compositionally biased region" description="Polar residues" evidence="1">
    <location>
        <begin position="150"/>
        <end position="170"/>
    </location>
</feature>
<dbReference type="Proteomes" id="UP000054729">
    <property type="component" value="Unassembled WGS sequence"/>
</dbReference>
<keyword evidence="4" id="KW-1185">Reference proteome</keyword>
<comment type="caution">
    <text evidence="3">The sequence shown here is derived from an EMBL/GenBank/DDBJ whole genome shotgun (WGS) entry which is preliminary data.</text>
</comment>
<organism evidence="3 4">
    <name type="scientific">Legionella waltersii</name>
    <dbReference type="NCBI Taxonomy" id="66969"/>
    <lineage>
        <taxon>Bacteria</taxon>
        <taxon>Pseudomonadati</taxon>
        <taxon>Pseudomonadota</taxon>
        <taxon>Gammaproteobacteria</taxon>
        <taxon>Legionellales</taxon>
        <taxon>Legionellaceae</taxon>
        <taxon>Legionella</taxon>
    </lineage>
</organism>
<keyword evidence="2" id="KW-0472">Membrane</keyword>
<dbReference type="OrthoDB" id="9151209at2"/>
<evidence type="ECO:0008006" key="5">
    <source>
        <dbReference type="Google" id="ProtNLM"/>
    </source>
</evidence>
<evidence type="ECO:0000256" key="2">
    <source>
        <dbReference type="SAM" id="Phobius"/>
    </source>
</evidence>
<protein>
    <recommendedName>
        <fullName evidence="5">MSHA biogenesis protein MshJ</fullName>
    </recommendedName>
</protein>
<keyword evidence="2" id="KW-1133">Transmembrane helix</keyword>
<dbReference type="PATRIC" id="fig|66969.6.peg.547"/>
<dbReference type="EMBL" id="LNZB01000009">
    <property type="protein sequence ID" value="KTD82581.1"/>
    <property type="molecule type" value="Genomic_DNA"/>
</dbReference>
<proteinExistence type="predicted"/>
<evidence type="ECO:0000256" key="1">
    <source>
        <dbReference type="SAM" id="MobiDB-lite"/>
    </source>
</evidence>